<evidence type="ECO:0000256" key="5">
    <source>
        <dbReference type="ARBA" id="ARBA00022927"/>
    </source>
</evidence>
<keyword evidence="2" id="KW-0813">Transport</keyword>
<dbReference type="Pfam" id="PF13513">
    <property type="entry name" value="HEAT_EZ"/>
    <property type="match status" value="2"/>
</dbReference>
<evidence type="ECO:0000256" key="3">
    <source>
        <dbReference type="ARBA" id="ARBA00022490"/>
    </source>
</evidence>
<dbReference type="GO" id="GO:0031267">
    <property type="term" value="F:small GTPase binding"/>
    <property type="evidence" value="ECO:0007669"/>
    <property type="project" value="InterPro"/>
</dbReference>
<feature type="region of interest" description="Disordered" evidence="6">
    <location>
        <begin position="332"/>
        <end position="377"/>
    </location>
</feature>
<dbReference type="InterPro" id="IPR040122">
    <property type="entry name" value="Importin_beta"/>
</dbReference>
<dbReference type="Proteomes" id="UP000095023">
    <property type="component" value="Unassembled WGS sequence"/>
</dbReference>
<evidence type="ECO:0000256" key="6">
    <source>
        <dbReference type="SAM" id="MobiDB-lite"/>
    </source>
</evidence>
<feature type="domain" description="Importin N-terminal" evidence="7">
    <location>
        <begin position="39"/>
        <end position="97"/>
    </location>
</feature>
<gene>
    <name evidence="8" type="ORF">CANCADRAFT_2551</name>
</gene>
<dbReference type="SUPFAM" id="SSF48371">
    <property type="entry name" value="ARM repeat"/>
    <property type="match status" value="1"/>
</dbReference>
<evidence type="ECO:0000256" key="1">
    <source>
        <dbReference type="ARBA" id="ARBA00004496"/>
    </source>
</evidence>
<organism evidence="8 9">
    <name type="scientific">Tortispora caseinolytica NRRL Y-17796</name>
    <dbReference type="NCBI Taxonomy" id="767744"/>
    <lineage>
        <taxon>Eukaryota</taxon>
        <taxon>Fungi</taxon>
        <taxon>Dikarya</taxon>
        <taxon>Ascomycota</taxon>
        <taxon>Saccharomycotina</taxon>
        <taxon>Trigonopsidomycetes</taxon>
        <taxon>Trigonopsidales</taxon>
        <taxon>Trigonopsidaceae</taxon>
        <taxon>Tortispora</taxon>
    </lineage>
</organism>
<evidence type="ECO:0000256" key="2">
    <source>
        <dbReference type="ARBA" id="ARBA00022448"/>
    </source>
</evidence>
<proteinExistence type="predicted"/>
<dbReference type="InterPro" id="IPR016024">
    <property type="entry name" value="ARM-type_fold"/>
</dbReference>
<keyword evidence="9" id="KW-1185">Reference proteome</keyword>
<dbReference type="GO" id="GO:0006606">
    <property type="term" value="P:protein import into nucleus"/>
    <property type="evidence" value="ECO:0007669"/>
    <property type="project" value="InterPro"/>
</dbReference>
<evidence type="ECO:0000256" key="4">
    <source>
        <dbReference type="ARBA" id="ARBA00022737"/>
    </source>
</evidence>
<dbReference type="OrthoDB" id="951172at2759"/>
<keyword evidence="3" id="KW-0963">Cytoplasm</keyword>
<comment type="subcellular location">
    <subcellularLocation>
        <location evidence="1">Cytoplasm</location>
    </subcellularLocation>
</comment>
<sequence>MWTPNQSSLESLTNALSQSLARDANVRRQAQSVLDGYLYNPELPQYLCFIFIQSDQSLLETRATAGTFLKNLISSSFASFTDLAKSYIKTVITKGLLDTTPLIRNITGNVLTSIIRSGGILSWPELFPLLISLAESNELSVQEAALSSLEKISEDNAAELDKSYGNEQPSAFMIPKFIALLSRPSSSNSIKKYSIACINYFAALGSSAVFLSIDQILSTLFQIAQQPDSDPAIQSEVCVAFTTFLQAFPANISPHLDGLVNYCLHVIATNAEIDDQSFAALSAGEFFITLASANSDRLAITQLLPQIIPVLFKHMPYSEEEQEEILAEHNAIEENPQNVRPSHIKSRDAKSAPHQNSSEQSQQEAEDDDEEDDDDFEDEVGEWTLRRCCASALDSFSNKYPENVIEILMPLLLTAMNASDWPTREASILAFGAVSEGCLNFISPQLPELIAYLIQLLDTAEPPVQQIACWTLSRYTPWIIRQSEQGFHDVYYKPMVNGILKCFYSRSRNVQTAAVGAIATIIEKSSHMFISCLPDVLQGVHYGLANYKRSSIRAIYDIIVIICDYLSYAVATPEFVNQIVPLIIQQWNQLSKDDTLVFLILDAYTALSGSLGPVLGGYGPEIFKQCHNLLQESLVMSQHAMQDPTAEEPDIDLIIASLDALDGFVRGYQDQAADLFALIPSPSYSELILMCTEYGDPDVRQSAFGAIGDAALYCYSLISDNTAQLMEATIKGLDYNSDEEVAAVNNAVWALGELSLHVGSDIQKQVPTIYPKLLKLLLSSDLASLKENAAITLSRLGAISAPLIAPHLKDFAKAWCDAMTYVADSEEKESAYRGMCVLIAENPHGLESALLPFLTAIAHYGDPGSLFDTFRTVIQGYKNMIPGFNEQLLANLQPDIVSSIEPYLY</sequence>
<accession>A0A1E4TGF5</accession>
<dbReference type="InterPro" id="IPR001494">
    <property type="entry name" value="Importin-beta_N"/>
</dbReference>
<dbReference type="GO" id="GO:0005737">
    <property type="term" value="C:cytoplasm"/>
    <property type="evidence" value="ECO:0007669"/>
    <property type="project" value="UniProtKB-SubCell"/>
</dbReference>
<keyword evidence="5" id="KW-0653">Protein transport</keyword>
<reference evidence="9" key="1">
    <citation type="submission" date="2016-02" db="EMBL/GenBank/DDBJ databases">
        <title>Comparative genomics of biotechnologically important yeasts.</title>
        <authorList>
            <consortium name="DOE Joint Genome Institute"/>
            <person name="Riley R."/>
            <person name="Haridas S."/>
            <person name="Wolfe K.H."/>
            <person name="Lopes M.R."/>
            <person name="Hittinger C.T."/>
            <person name="Goker M."/>
            <person name="Salamov A."/>
            <person name="Wisecaver J."/>
            <person name="Long T.M."/>
            <person name="Aerts A.L."/>
            <person name="Barry K."/>
            <person name="Choi C."/>
            <person name="Clum A."/>
            <person name="Coughlan A.Y."/>
            <person name="Deshpande S."/>
            <person name="Douglass A.P."/>
            <person name="Hanson S.J."/>
            <person name="Klenk H.-P."/>
            <person name="Labutti K."/>
            <person name="Lapidus A."/>
            <person name="Lindquist E."/>
            <person name="Lipzen A."/>
            <person name="Meier-Kolthoff J.P."/>
            <person name="Ohm R.A."/>
            <person name="Otillar R.P."/>
            <person name="Pangilinan J."/>
            <person name="Peng Y."/>
            <person name="Rokas A."/>
            <person name="Rosa C.A."/>
            <person name="Scheuner C."/>
            <person name="Sibirny A.A."/>
            <person name="Slot J.C."/>
            <person name="Stielow J.B."/>
            <person name="Sun H."/>
            <person name="Kurtzman C.P."/>
            <person name="Blackwell M."/>
            <person name="Jeffries T.W."/>
            <person name="Grigoriev I.V."/>
        </authorList>
    </citation>
    <scope>NUCLEOTIDE SEQUENCE [LARGE SCALE GENOMIC DNA]</scope>
    <source>
        <strain evidence="9">NRRL Y-17796</strain>
    </source>
</reference>
<evidence type="ECO:0000259" key="7">
    <source>
        <dbReference type="Pfam" id="PF03810"/>
    </source>
</evidence>
<keyword evidence="4" id="KW-0677">Repeat</keyword>
<name>A0A1E4TGF5_9ASCO</name>
<dbReference type="EMBL" id="KV453842">
    <property type="protein sequence ID" value="ODV90826.1"/>
    <property type="molecule type" value="Genomic_DNA"/>
</dbReference>
<dbReference type="PANTHER" id="PTHR10527">
    <property type="entry name" value="IMPORTIN BETA"/>
    <property type="match status" value="1"/>
</dbReference>
<dbReference type="InterPro" id="IPR011989">
    <property type="entry name" value="ARM-like"/>
</dbReference>
<dbReference type="AlphaFoldDB" id="A0A1E4TGF5"/>
<evidence type="ECO:0000313" key="9">
    <source>
        <dbReference type="Proteomes" id="UP000095023"/>
    </source>
</evidence>
<dbReference type="GO" id="GO:0034399">
    <property type="term" value="C:nuclear periphery"/>
    <property type="evidence" value="ECO:0007669"/>
    <property type="project" value="EnsemblFungi"/>
</dbReference>
<feature type="compositionally biased region" description="Acidic residues" evidence="6">
    <location>
        <begin position="364"/>
        <end position="377"/>
    </location>
</feature>
<dbReference type="Gene3D" id="1.25.10.10">
    <property type="entry name" value="Leucine-rich Repeat Variant"/>
    <property type="match status" value="1"/>
</dbReference>
<protein>
    <recommendedName>
        <fullName evidence="7">Importin N-terminal domain-containing protein</fullName>
    </recommendedName>
</protein>
<evidence type="ECO:0000313" key="8">
    <source>
        <dbReference type="EMBL" id="ODV90826.1"/>
    </source>
</evidence>
<dbReference type="Pfam" id="PF03810">
    <property type="entry name" value="IBN_N"/>
    <property type="match status" value="1"/>
</dbReference>